<dbReference type="Gene3D" id="2.60.450.10">
    <property type="entry name" value="Lipopolysaccharide (LPS) transport protein A like domain"/>
    <property type="match status" value="1"/>
</dbReference>
<proteinExistence type="predicted"/>
<protein>
    <recommendedName>
        <fullName evidence="1">Organic solvent tolerance-like N-terminal domain-containing protein</fullName>
    </recommendedName>
</protein>
<dbReference type="InterPro" id="IPR005653">
    <property type="entry name" value="OstA-like_N"/>
</dbReference>
<comment type="caution">
    <text evidence="2">The sequence shown here is derived from an EMBL/GenBank/DDBJ whole genome shotgun (WGS) entry which is preliminary data.</text>
</comment>
<name>A0A8J6HYY6_9FIRM</name>
<evidence type="ECO:0000313" key="2">
    <source>
        <dbReference type="EMBL" id="MBA2132450.1"/>
    </source>
</evidence>
<keyword evidence="3" id="KW-1185">Reference proteome</keyword>
<dbReference type="EMBL" id="JAAKDE010000004">
    <property type="protein sequence ID" value="MBA2132450.1"/>
    <property type="molecule type" value="Genomic_DNA"/>
</dbReference>
<reference evidence="2" key="1">
    <citation type="submission" date="2020-06" db="EMBL/GenBank/DDBJ databases">
        <title>Novel chitinolytic bacterium.</title>
        <authorList>
            <person name="Ungkulpasvich U."/>
            <person name="Kosugi A."/>
            <person name="Uke A."/>
        </authorList>
    </citation>
    <scope>NUCLEOTIDE SEQUENCE</scope>
    <source>
        <strain evidence="2">UUS1-1</strain>
    </source>
</reference>
<accession>A0A8J6HYY6</accession>
<evidence type="ECO:0000259" key="1">
    <source>
        <dbReference type="Pfam" id="PF03968"/>
    </source>
</evidence>
<dbReference type="Proteomes" id="UP000657177">
    <property type="component" value="Unassembled WGS sequence"/>
</dbReference>
<feature type="domain" description="Organic solvent tolerance-like N-terminal" evidence="1">
    <location>
        <begin position="95"/>
        <end position="207"/>
    </location>
</feature>
<dbReference type="RefSeq" id="WP_181338898.1">
    <property type="nucleotide sequence ID" value="NZ_JAAKDE010000004.1"/>
</dbReference>
<sequence>MSSRRLYMITGFLVLMVVTGANRVVMAAEKGFFKGIDRFYGDTDGKHLFMEGTDLEYFQGKTHLRFKAAEVRELSDGSREIIFRNEVLLIHEDLKVTGDQFCYNTAAESGTFTGDVVLVREESRDEKGEVVKEGIRLVCGSLYLETKEKAFIAREAPRIEHTDFTGSGETISYRDDQEKLTISGGFYLKMEKDELFGEEICFDLKQKTFEARRGTKPLEMWIEIEEREETPRENQGADGQ</sequence>
<evidence type="ECO:0000313" key="3">
    <source>
        <dbReference type="Proteomes" id="UP000657177"/>
    </source>
</evidence>
<organism evidence="2 3">
    <name type="scientific">Capillibacterium thermochitinicola</name>
    <dbReference type="NCBI Taxonomy" id="2699427"/>
    <lineage>
        <taxon>Bacteria</taxon>
        <taxon>Bacillati</taxon>
        <taxon>Bacillota</taxon>
        <taxon>Capillibacterium</taxon>
    </lineage>
</organism>
<gene>
    <name evidence="2" type="ORF">G5B42_02675</name>
</gene>
<dbReference type="Pfam" id="PF03968">
    <property type="entry name" value="LptD_N"/>
    <property type="match status" value="1"/>
</dbReference>
<dbReference type="AlphaFoldDB" id="A0A8J6HYY6"/>